<feature type="domain" description="Glycosyltransferase 2-like" evidence="1">
    <location>
        <begin position="274"/>
        <end position="380"/>
    </location>
</feature>
<evidence type="ECO:0000259" key="1">
    <source>
        <dbReference type="Pfam" id="PF00535"/>
    </source>
</evidence>
<proteinExistence type="predicted"/>
<dbReference type="RefSeq" id="WP_250064222.1">
    <property type="nucleotide sequence ID" value="NZ_JAIKTS010000003.1"/>
</dbReference>
<dbReference type="Gene3D" id="3.90.550.10">
    <property type="entry name" value="Spore Coat Polysaccharide Biosynthesis Protein SpsA, Chain A"/>
    <property type="match status" value="1"/>
</dbReference>
<evidence type="ECO:0000313" key="2">
    <source>
        <dbReference type="EMBL" id="MCL7714935.1"/>
    </source>
</evidence>
<dbReference type="Proteomes" id="UP001431235">
    <property type="component" value="Unassembled WGS sequence"/>
</dbReference>
<dbReference type="InterPro" id="IPR001173">
    <property type="entry name" value="Glyco_trans_2-like"/>
</dbReference>
<dbReference type="SUPFAM" id="SSF53448">
    <property type="entry name" value="Nucleotide-diphospho-sugar transferases"/>
    <property type="match status" value="1"/>
</dbReference>
<dbReference type="CDD" id="cd00761">
    <property type="entry name" value="Glyco_tranf_GTA_type"/>
    <property type="match status" value="1"/>
</dbReference>
<accession>A0ABT0SIX6</accession>
<dbReference type="InterPro" id="IPR029044">
    <property type="entry name" value="Nucleotide-diphossugar_trans"/>
</dbReference>
<dbReference type="Pfam" id="PF00535">
    <property type="entry name" value="Glycos_transf_2"/>
    <property type="match status" value="1"/>
</dbReference>
<evidence type="ECO:0000313" key="3">
    <source>
        <dbReference type="Proteomes" id="UP001431235"/>
    </source>
</evidence>
<gene>
    <name evidence="2" type="ORF">K5L01_09790</name>
</gene>
<keyword evidence="3" id="KW-1185">Reference proteome</keyword>
<dbReference type="EMBL" id="JAIKTS010000003">
    <property type="protein sequence ID" value="MCL7714935.1"/>
    <property type="molecule type" value="Genomic_DNA"/>
</dbReference>
<comment type="caution">
    <text evidence="2">The sequence shown here is derived from an EMBL/GenBank/DDBJ whole genome shotgun (WGS) entry which is preliminary data.</text>
</comment>
<dbReference type="InterPro" id="IPR050834">
    <property type="entry name" value="Glycosyltransf_2"/>
</dbReference>
<name>A0ABT0SIX6_9GAMM</name>
<reference evidence="2 3" key="1">
    <citation type="submission" date="2021-08" db="EMBL/GenBank/DDBJ databases">
        <title>Novel members of of the genus Stenotrophomonas from differernt environment.</title>
        <authorList>
            <person name="Deng Y."/>
        </authorList>
    </citation>
    <scope>NUCLEOTIDE SEQUENCE [LARGE SCALE GENOMIC DNA]</scope>
    <source>
        <strain evidence="2 3">CPCC 101365</strain>
    </source>
</reference>
<sequence>MERIPDEGREELGRARRRIEALRLLLQASEYEAVARHRHATALQASSSWRLTAGWRKVEAILPRWRSGREAEERAGAAAMLPGLQALQRVALMERSLPARAMLAVMATGDGDVEAWMGEAGAGSAAAALVQRCRQADATLALARTLAGQCLFDGDPALAAALYRWHVDAFGGPGWDAVDHIQFIDLLDGLGRKRQAEEWLARSGLRERAPWDHACLAGNLAQAGADAASLAPMNRLLAAQGLEPLALRDAHAAAIDRLHCVAPVSRRSGLPLVSIVMPVYRAGSAADTAIASVLAQTWPELELIVVDDGSPEAEFARLEDWPAKDPRVRLLRAERNGGTYRARNLGLAEARGEFVTCHDADDWSHPRKIELQVEQLRRHPGRIGNLSRWARVLPDLRVQRFSMRGHLVYPNLSSLMFRRAPVMAALGQWDEVRYGADNEFYKRLELVFGRELDVVGAMPLSFGRVHRSSLTSGTLGRGYVSFERRCYESAWRHWHRGLVQAPGGARLTGAGERRFTVPASMLPDRKAEPDPRSYRLVVVADYCLEGAVAEYFASRIRDMLEGEGRIALCQMRSFDVASLSHWQIDWRIQDLLETSGIDLLHAQDRAECEHIHLLYPRVLEFATHLRATGIRAGKVTFEPPDTLSGEGHVIPEWDRGGCMREAARLFGSVPSGGP</sequence>
<dbReference type="PANTHER" id="PTHR43685">
    <property type="entry name" value="GLYCOSYLTRANSFERASE"/>
    <property type="match status" value="1"/>
</dbReference>
<dbReference type="PANTHER" id="PTHR43685:SF11">
    <property type="entry name" value="GLYCOSYLTRANSFERASE TAGX-RELATED"/>
    <property type="match status" value="1"/>
</dbReference>
<organism evidence="2 3">
    <name type="scientific">Stenotrophomonas mori</name>
    <dbReference type="NCBI Taxonomy" id="2871096"/>
    <lineage>
        <taxon>Bacteria</taxon>
        <taxon>Pseudomonadati</taxon>
        <taxon>Pseudomonadota</taxon>
        <taxon>Gammaproteobacteria</taxon>
        <taxon>Lysobacterales</taxon>
        <taxon>Lysobacteraceae</taxon>
        <taxon>Stenotrophomonas</taxon>
    </lineage>
</organism>
<protein>
    <submittedName>
        <fullName evidence="2">Glycosyltransferase family 2 protein</fullName>
    </submittedName>
</protein>